<dbReference type="InterPro" id="IPR000504">
    <property type="entry name" value="RRM_dom"/>
</dbReference>
<keyword evidence="1" id="KW-0694">RNA-binding</keyword>
<feature type="region of interest" description="Disordered" evidence="2">
    <location>
        <begin position="1"/>
        <end position="20"/>
    </location>
</feature>
<keyword evidence="5" id="KW-1185">Reference proteome</keyword>
<dbReference type="GO" id="GO:0003723">
    <property type="term" value="F:RNA binding"/>
    <property type="evidence" value="ECO:0007669"/>
    <property type="project" value="UniProtKB-UniRule"/>
</dbReference>
<dbReference type="EMBL" id="KZ805327">
    <property type="protein sequence ID" value="PVI03799.1"/>
    <property type="molecule type" value="Genomic_DNA"/>
</dbReference>
<dbReference type="Proteomes" id="UP000244855">
    <property type="component" value="Unassembled WGS sequence"/>
</dbReference>
<dbReference type="Pfam" id="PF00076">
    <property type="entry name" value="RRM_1"/>
    <property type="match status" value="1"/>
</dbReference>
<accession>A0A2V1E0G6</accession>
<reference evidence="4 5" key="1">
    <citation type="journal article" date="2018" name="Sci. Rep.">
        <title>Comparative genomics provides insights into the lifestyle and reveals functional heterogeneity of dark septate endophytic fungi.</title>
        <authorList>
            <person name="Knapp D.G."/>
            <person name="Nemeth J.B."/>
            <person name="Barry K."/>
            <person name="Hainaut M."/>
            <person name="Henrissat B."/>
            <person name="Johnson J."/>
            <person name="Kuo A."/>
            <person name="Lim J.H.P."/>
            <person name="Lipzen A."/>
            <person name="Nolan M."/>
            <person name="Ohm R.A."/>
            <person name="Tamas L."/>
            <person name="Grigoriev I.V."/>
            <person name="Spatafora J.W."/>
            <person name="Nagy L.G."/>
            <person name="Kovacs G.M."/>
        </authorList>
    </citation>
    <scope>NUCLEOTIDE SEQUENCE [LARGE SCALE GENOMIC DNA]</scope>
    <source>
        <strain evidence="4 5">DSE2036</strain>
    </source>
</reference>
<feature type="region of interest" description="Disordered" evidence="2">
    <location>
        <begin position="147"/>
        <end position="191"/>
    </location>
</feature>
<evidence type="ECO:0000256" key="1">
    <source>
        <dbReference type="PROSITE-ProRule" id="PRU00176"/>
    </source>
</evidence>
<organism evidence="4 5">
    <name type="scientific">Periconia macrospinosa</name>
    <dbReference type="NCBI Taxonomy" id="97972"/>
    <lineage>
        <taxon>Eukaryota</taxon>
        <taxon>Fungi</taxon>
        <taxon>Dikarya</taxon>
        <taxon>Ascomycota</taxon>
        <taxon>Pezizomycotina</taxon>
        <taxon>Dothideomycetes</taxon>
        <taxon>Pleosporomycetidae</taxon>
        <taxon>Pleosporales</taxon>
        <taxon>Massarineae</taxon>
        <taxon>Periconiaceae</taxon>
        <taxon>Periconia</taxon>
    </lineage>
</organism>
<dbReference type="PROSITE" id="PS50102">
    <property type="entry name" value="RRM"/>
    <property type="match status" value="1"/>
</dbReference>
<name>A0A2V1E0G6_9PLEO</name>
<dbReference type="CDD" id="cd12246">
    <property type="entry name" value="RRM1_U1A_like"/>
    <property type="match status" value="1"/>
</dbReference>
<dbReference type="OrthoDB" id="277802at2759"/>
<dbReference type="InterPro" id="IPR035979">
    <property type="entry name" value="RBD_domain_sf"/>
</dbReference>
<protein>
    <submittedName>
        <fullName evidence="4">RNA-binding domain-containing protein</fullName>
    </submittedName>
</protein>
<dbReference type="AlphaFoldDB" id="A0A2V1E0G6"/>
<dbReference type="InterPro" id="IPR012677">
    <property type="entry name" value="Nucleotide-bd_a/b_plait_sf"/>
</dbReference>
<proteinExistence type="predicted"/>
<feature type="compositionally biased region" description="Basic and acidic residues" evidence="2">
    <location>
        <begin position="149"/>
        <end position="161"/>
    </location>
</feature>
<evidence type="ECO:0000313" key="4">
    <source>
        <dbReference type="EMBL" id="PVI03799.1"/>
    </source>
</evidence>
<dbReference type="PANTHER" id="PTHR48034">
    <property type="entry name" value="TRANSFORMER-2 SEX-DETERMINING PROTEIN-RELATED"/>
    <property type="match status" value="1"/>
</dbReference>
<evidence type="ECO:0000313" key="5">
    <source>
        <dbReference type="Proteomes" id="UP000244855"/>
    </source>
</evidence>
<feature type="domain" description="RRM" evidence="3">
    <location>
        <begin position="23"/>
        <end position="102"/>
    </location>
</feature>
<dbReference type="InterPro" id="IPR050441">
    <property type="entry name" value="RBM"/>
</dbReference>
<dbReference type="SMART" id="SM00360">
    <property type="entry name" value="RRM"/>
    <property type="match status" value="1"/>
</dbReference>
<dbReference type="Gene3D" id="3.30.70.330">
    <property type="match status" value="1"/>
</dbReference>
<dbReference type="SUPFAM" id="SSF54928">
    <property type="entry name" value="RNA-binding domain, RBD"/>
    <property type="match status" value="1"/>
</dbReference>
<gene>
    <name evidence="4" type="ORF">DM02DRAFT_587083</name>
</gene>
<evidence type="ECO:0000259" key="3">
    <source>
        <dbReference type="PROSITE" id="PS50102"/>
    </source>
</evidence>
<dbReference type="STRING" id="97972.A0A2V1E0G6"/>
<evidence type="ECO:0000256" key="2">
    <source>
        <dbReference type="SAM" id="MobiDB-lite"/>
    </source>
</evidence>
<feature type="compositionally biased region" description="Acidic residues" evidence="2">
    <location>
        <begin position="162"/>
        <end position="191"/>
    </location>
</feature>
<sequence length="191" mass="20840">MAATERLQPPGVSDKPTGLPANETLYVRQLSDKLQKSDLKRMLYMLFASYGVILDIVALKNEKMRGQAHITFRDIDSATQAMRALDGFNLCGKEMQISYAKSKSKVFAKLKGTVYASEKGVPAAGATDQSKASIAAFGAAPAKAVPINEQDRAKGVKRAREEDEEDEAEKNNDESDDSEAEMQISSDEESD</sequence>
<dbReference type="FunFam" id="3.30.70.330:FF:000039">
    <property type="entry name" value="U1 small nuclear ribonucleoprotein A"/>
    <property type="match status" value="1"/>
</dbReference>